<protein>
    <recommendedName>
        <fullName evidence="3">Bacterial mobilisation domain-containing protein</fullName>
    </recommendedName>
</protein>
<dbReference type="InterPro" id="IPR053842">
    <property type="entry name" value="NikA-like"/>
</dbReference>
<dbReference type="AlphaFoldDB" id="A0A2T1E1Z9"/>
<comment type="caution">
    <text evidence="1">The sequence shown here is derived from an EMBL/GenBank/DDBJ whole genome shotgun (WGS) entry which is preliminary data.</text>
</comment>
<dbReference type="OrthoDB" id="485983at2"/>
<evidence type="ECO:0000313" key="2">
    <source>
        <dbReference type="Proteomes" id="UP000239576"/>
    </source>
</evidence>
<reference evidence="2" key="1">
    <citation type="submission" date="2018-02" db="EMBL/GenBank/DDBJ databases">
        <authorList>
            <person name="Moore K."/>
            <person name="Momper L."/>
        </authorList>
    </citation>
    <scope>NUCLEOTIDE SEQUENCE [LARGE SCALE GENOMIC DNA]</scope>
    <source>
        <strain evidence="2">ULC18</strain>
    </source>
</reference>
<name>A0A2T1E1Z9_9CYAN</name>
<evidence type="ECO:0008006" key="3">
    <source>
        <dbReference type="Google" id="ProtNLM"/>
    </source>
</evidence>
<gene>
    <name evidence="1" type="ORF">C7B82_19255</name>
</gene>
<dbReference type="Pfam" id="PF21983">
    <property type="entry name" value="NikA-like"/>
    <property type="match status" value="1"/>
</dbReference>
<dbReference type="Proteomes" id="UP000239576">
    <property type="component" value="Unassembled WGS sequence"/>
</dbReference>
<reference evidence="1 2" key="2">
    <citation type="submission" date="2018-03" db="EMBL/GenBank/DDBJ databases">
        <title>The ancient ancestry and fast evolution of plastids.</title>
        <authorList>
            <person name="Moore K.R."/>
            <person name="Magnabosco C."/>
            <person name="Momper L."/>
            <person name="Gold D.A."/>
            <person name="Bosak T."/>
            <person name="Fournier G.P."/>
        </authorList>
    </citation>
    <scope>NUCLEOTIDE SEQUENCE [LARGE SCALE GENOMIC DNA]</scope>
    <source>
        <strain evidence="1 2">ULC18</strain>
    </source>
</reference>
<dbReference type="EMBL" id="PVWK01000102">
    <property type="protein sequence ID" value="PSB26644.1"/>
    <property type="molecule type" value="Genomic_DNA"/>
</dbReference>
<evidence type="ECO:0000313" key="1">
    <source>
        <dbReference type="EMBL" id="PSB26644.1"/>
    </source>
</evidence>
<dbReference type="RefSeq" id="WP_106257905.1">
    <property type="nucleotide sequence ID" value="NZ_CAWNSW010000040.1"/>
</dbReference>
<sequence length="159" mass="18301">MEDERLRQLQQLLQPELAAIAAMGVQTGEKRTEYIRVYLTPSEKAKLDESCEGIGTSKFIRSLLLRLRPLVRRRPVPQVNRDVYVELLRVGRNINQQTRALHEALQRTQSLPALDVRIVQDYQSQLEALALLLHQTRKALLPLDHEEADAISDRKTNEN</sequence>
<keyword evidence="2" id="KW-1185">Reference proteome</keyword>
<accession>A0A2T1E1Z9</accession>
<proteinExistence type="predicted"/>
<organism evidence="1 2">
    <name type="scientific">Stenomitos frigidus ULC18</name>
    <dbReference type="NCBI Taxonomy" id="2107698"/>
    <lineage>
        <taxon>Bacteria</taxon>
        <taxon>Bacillati</taxon>
        <taxon>Cyanobacteriota</taxon>
        <taxon>Cyanophyceae</taxon>
        <taxon>Leptolyngbyales</taxon>
        <taxon>Leptolyngbyaceae</taxon>
        <taxon>Stenomitos</taxon>
    </lineage>
</organism>